<proteinExistence type="predicted"/>
<name>X1T150_9ZZZZ</name>
<comment type="caution">
    <text evidence="1">The sequence shown here is derived from an EMBL/GenBank/DDBJ whole genome shotgun (WGS) entry which is preliminary data.</text>
</comment>
<organism evidence="1">
    <name type="scientific">marine sediment metagenome</name>
    <dbReference type="NCBI Taxonomy" id="412755"/>
    <lineage>
        <taxon>unclassified sequences</taxon>
        <taxon>metagenomes</taxon>
        <taxon>ecological metagenomes</taxon>
    </lineage>
</organism>
<accession>X1T150</accession>
<sequence length="74" mass="7882">MKTKIKRAGVFSIISAVVVAVMVFASLSSAALALSFTTDNVSMTSDDGQIASVTVAPYIRMDWENLDETPNNAI</sequence>
<reference evidence="1" key="1">
    <citation type="journal article" date="2014" name="Front. Microbiol.">
        <title>High frequency of phylogenetically diverse reductive dehalogenase-homologous genes in deep subseafloor sedimentary metagenomes.</title>
        <authorList>
            <person name="Kawai M."/>
            <person name="Futagami T."/>
            <person name="Toyoda A."/>
            <person name="Takaki Y."/>
            <person name="Nishi S."/>
            <person name="Hori S."/>
            <person name="Arai W."/>
            <person name="Tsubouchi T."/>
            <person name="Morono Y."/>
            <person name="Uchiyama I."/>
            <person name="Ito T."/>
            <person name="Fujiyama A."/>
            <person name="Inagaki F."/>
            <person name="Takami H."/>
        </authorList>
    </citation>
    <scope>NUCLEOTIDE SEQUENCE</scope>
    <source>
        <strain evidence="1">Expedition CK06-06</strain>
    </source>
</reference>
<evidence type="ECO:0000313" key="1">
    <source>
        <dbReference type="EMBL" id="GAI81345.1"/>
    </source>
</evidence>
<gene>
    <name evidence="1" type="ORF">S12H4_14338</name>
</gene>
<protein>
    <submittedName>
        <fullName evidence="1">Uncharacterized protein</fullName>
    </submittedName>
</protein>
<dbReference type="AlphaFoldDB" id="X1T150"/>
<feature type="non-terminal residue" evidence="1">
    <location>
        <position position="74"/>
    </location>
</feature>
<dbReference type="EMBL" id="BARW01006833">
    <property type="protein sequence ID" value="GAI81345.1"/>
    <property type="molecule type" value="Genomic_DNA"/>
</dbReference>